<evidence type="ECO:0000313" key="4">
    <source>
        <dbReference type="EMBL" id="KAF2072692.1"/>
    </source>
</evidence>
<sequence>MKNFKLFLSCILVIVLGSCLQLTSSTYLQITTHTKQDCSDDRYSTQWIKMDNCARGHVYRLKSTVVTNGASTTSRLTSILSTTGTTSGTTSSGSTTGSNTDGSTTTASNTGSTTDSGTGSNSGGSTTAASNTGDGGSNTASNTVGSNTASNTAGSNTASNTAGSNTASNTAGSNTASNTAANTAGSNTASNTAGSNTAANTAGSNTGLSGNPGTDVLTSVLSGQVSSLTGFSSGGLSAPALVNYVQQENAELASTDSIVHYYCLSVTCASNCIEVDQLPIGTCSLYGTEFVSYSVVNNFTLSKYVNVNESSTATNSSSAPPSSPLGYCQSFSAVSTCIAEVTDITEYNNNFCARGSKINCTVESYSRYNCIDANCNDCFEAEKSPLNTCLIRNSTGTVYKVDVPSYLTESPIPTETPTATPSPTETTQPTEEPVPSNTIRVLIEPTISVCCLIAISLLLLSSLNK</sequence>
<evidence type="ECO:0000256" key="1">
    <source>
        <dbReference type="SAM" id="MobiDB-lite"/>
    </source>
</evidence>
<feature type="chain" id="PRO_5035213350" evidence="3">
    <location>
        <begin position="26"/>
        <end position="465"/>
    </location>
</feature>
<dbReference type="OrthoDB" id="22996at2759"/>
<feature type="signal peptide" evidence="3">
    <location>
        <begin position="1"/>
        <end position="25"/>
    </location>
</feature>
<evidence type="ECO:0000256" key="3">
    <source>
        <dbReference type="SAM" id="SignalP"/>
    </source>
</evidence>
<feature type="region of interest" description="Disordered" evidence="1">
    <location>
        <begin position="79"/>
        <end position="210"/>
    </location>
</feature>
<organism evidence="4 5">
    <name type="scientific">Polysphondylium violaceum</name>
    <dbReference type="NCBI Taxonomy" id="133409"/>
    <lineage>
        <taxon>Eukaryota</taxon>
        <taxon>Amoebozoa</taxon>
        <taxon>Evosea</taxon>
        <taxon>Eumycetozoa</taxon>
        <taxon>Dictyostelia</taxon>
        <taxon>Dictyosteliales</taxon>
        <taxon>Dictyosteliaceae</taxon>
        <taxon>Polysphondylium</taxon>
    </lineage>
</organism>
<dbReference type="AlphaFoldDB" id="A0A8J4V3L7"/>
<feature type="compositionally biased region" description="Low complexity" evidence="1">
    <location>
        <begin position="145"/>
        <end position="207"/>
    </location>
</feature>
<protein>
    <submittedName>
        <fullName evidence="4">Uncharacterized protein</fullName>
    </submittedName>
</protein>
<dbReference type="Proteomes" id="UP000695562">
    <property type="component" value="Unassembled WGS sequence"/>
</dbReference>
<feature type="compositionally biased region" description="Low complexity" evidence="1">
    <location>
        <begin position="79"/>
        <end position="132"/>
    </location>
</feature>
<accession>A0A8J4V3L7</accession>
<dbReference type="EMBL" id="AJWJ01000257">
    <property type="protein sequence ID" value="KAF2072692.1"/>
    <property type="molecule type" value="Genomic_DNA"/>
</dbReference>
<feature type="region of interest" description="Disordered" evidence="1">
    <location>
        <begin position="409"/>
        <end position="435"/>
    </location>
</feature>
<gene>
    <name evidence="4" type="ORF">CYY_005998</name>
</gene>
<evidence type="ECO:0000313" key="5">
    <source>
        <dbReference type="Proteomes" id="UP000695562"/>
    </source>
</evidence>
<reference evidence="4" key="1">
    <citation type="submission" date="2020-01" db="EMBL/GenBank/DDBJ databases">
        <title>Development of genomics and gene disruption for Polysphondylium violaceum indicates a role for the polyketide synthase stlB in stalk morphogenesis.</title>
        <authorList>
            <person name="Narita B."/>
            <person name="Kawabe Y."/>
            <person name="Kin K."/>
            <person name="Saito T."/>
            <person name="Gibbs R."/>
            <person name="Kuspa A."/>
            <person name="Muzny D."/>
            <person name="Queller D."/>
            <person name="Richards S."/>
            <person name="Strassman J."/>
            <person name="Sucgang R."/>
            <person name="Worley K."/>
            <person name="Schaap P."/>
        </authorList>
    </citation>
    <scope>NUCLEOTIDE SEQUENCE</scope>
    <source>
        <strain evidence="4">QSvi11</strain>
    </source>
</reference>
<dbReference type="PROSITE" id="PS51257">
    <property type="entry name" value="PROKAR_LIPOPROTEIN"/>
    <property type="match status" value="1"/>
</dbReference>
<keyword evidence="5" id="KW-1185">Reference proteome</keyword>
<name>A0A8J4V3L7_9MYCE</name>
<proteinExistence type="predicted"/>
<keyword evidence="2" id="KW-0812">Transmembrane</keyword>
<keyword evidence="2" id="KW-1133">Transmembrane helix</keyword>
<feature type="transmembrane region" description="Helical" evidence="2">
    <location>
        <begin position="441"/>
        <end position="460"/>
    </location>
</feature>
<comment type="caution">
    <text evidence="4">The sequence shown here is derived from an EMBL/GenBank/DDBJ whole genome shotgun (WGS) entry which is preliminary data.</text>
</comment>
<evidence type="ECO:0000256" key="2">
    <source>
        <dbReference type="SAM" id="Phobius"/>
    </source>
</evidence>
<keyword evidence="2" id="KW-0472">Membrane</keyword>
<keyword evidence="3" id="KW-0732">Signal</keyword>